<dbReference type="RefSeq" id="WP_136579861.1">
    <property type="nucleotide sequence ID" value="NZ_STFF01000008.1"/>
</dbReference>
<gene>
    <name evidence="1" type="ORF">FAM09_24820</name>
</gene>
<organism evidence="1 2">
    <name type="scientific">Niastella caeni</name>
    <dbReference type="NCBI Taxonomy" id="2569763"/>
    <lineage>
        <taxon>Bacteria</taxon>
        <taxon>Pseudomonadati</taxon>
        <taxon>Bacteroidota</taxon>
        <taxon>Chitinophagia</taxon>
        <taxon>Chitinophagales</taxon>
        <taxon>Chitinophagaceae</taxon>
        <taxon>Niastella</taxon>
    </lineage>
</organism>
<dbReference type="OrthoDB" id="879048at2"/>
<comment type="caution">
    <text evidence="1">The sequence shown here is derived from an EMBL/GenBank/DDBJ whole genome shotgun (WGS) entry which is preliminary data.</text>
</comment>
<evidence type="ECO:0000313" key="2">
    <source>
        <dbReference type="Proteomes" id="UP000306918"/>
    </source>
</evidence>
<dbReference type="EMBL" id="STFF01000008">
    <property type="protein sequence ID" value="THU34245.1"/>
    <property type="molecule type" value="Genomic_DNA"/>
</dbReference>
<sequence length="178" mass="19292">MPNYGNLPKASQTGKTGGYKPALYFSPIEDITTWQRPTNTPAAIGDKVKITTAHTWGTGLGAYKWDCQLHSVKHTSATVGDAGAQELEHTAELIVLGDNPATLEQMVQALNDDKVVFLKDADCLTNDSYIQLGDDCVPVEASIAFDGKTTKEGQKAYTVTIKSKKKFFYLAALDVTFA</sequence>
<dbReference type="Proteomes" id="UP000306918">
    <property type="component" value="Unassembled WGS sequence"/>
</dbReference>
<protein>
    <submittedName>
        <fullName evidence="1">Uncharacterized protein</fullName>
    </submittedName>
</protein>
<dbReference type="AlphaFoldDB" id="A0A4S8HH34"/>
<proteinExistence type="predicted"/>
<evidence type="ECO:0000313" key="1">
    <source>
        <dbReference type="EMBL" id="THU34245.1"/>
    </source>
</evidence>
<keyword evidence="2" id="KW-1185">Reference proteome</keyword>
<name>A0A4S8HH34_9BACT</name>
<reference evidence="1 2" key="1">
    <citation type="submission" date="2019-04" db="EMBL/GenBank/DDBJ databases">
        <title>Niastella caeni sp. nov., isolated from activated sludge.</title>
        <authorList>
            <person name="Sheng M."/>
        </authorList>
    </citation>
    <scope>NUCLEOTIDE SEQUENCE [LARGE SCALE GENOMIC DNA]</scope>
    <source>
        <strain evidence="1 2">HX-2-15</strain>
    </source>
</reference>
<accession>A0A4S8HH34</accession>